<dbReference type="GO" id="GO:0004497">
    <property type="term" value="F:monooxygenase activity"/>
    <property type="evidence" value="ECO:0007669"/>
    <property type="project" value="UniProtKB-KW"/>
</dbReference>
<accession>A0A364MVA5</accession>
<evidence type="ECO:0000256" key="1">
    <source>
        <dbReference type="ARBA" id="ARBA00001971"/>
    </source>
</evidence>
<organism evidence="9 10">
    <name type="scientific">Stemphylium lycopersici</name>
    <name type="common">Tomato gray leaf spot disease fungus</name>
    <name type="synonym">Thyrospora lycopersici</name>
    <dbReference type="NCBI Taxonomy" id="183478"/>
    <lineage>
        <taxon>Eukaryota</taxon>
        <taxon>Fungi</taxon>
        <taxon>Dikarya</taxon>
        <taxon>Ascomycota</taxon>
        <taxon>Pezizomycotina</taxon>
        <taxon>Dothideomycetes</taxon>
        <taxon>Pleosporomycetidae</taxon>
        <taxon>Pleosporales</taxon>
        <taxon>Pleosporineae</taxon>
        <taxon>Pleosporaceae</taxon>
        <taxon>Stemphylium</taxon>
    </lineage>
</organism>
<feature type="binding site" description="axial binding residue" evidence="6">
    <location>
        <position position="451"/>
    </location>
    <ligand>
        <name>heme</name>
        <dbReference type="ChEBI" id="CHEBI:30413"/>
    </ligand>
    <ligandPart>
        <name>Fe</name>
        <dbReference type="ChEBI" id="CHEBI:18248"/>
    </ligandPart>
</feature>
<gene>
    <name evidence="9" type="ORF">DDE83_007706</name>
</gene>
<keyword evidence="3 6" id="KW-0349">Heme</keyword>
<dbReference type="InterPro" id="IPR001128">
    <property type="entry name" value="Cyt_P450"/>
</dbReference>
<evidence type="ECO:0000256" key="4">
    <source>
        <dbReference type="ARBA" id="ARBA00022723"/>
    </source>
</evidence>
<dbReference type="InterPro" id="IPR002401">
    <property type="entry name" value="Cyt_P450_E_grp-I"/>
</dbReference>
<keyword evidence="8" id="KW-0812">Transmembrane</keyword>
<comment type="caution">
    <text evidence="9">The sequence shown here is derived from an EMBL/GenBank/DDBJ whole genome shotgun (WGS) entry which is preliminary data.</text>
</comment>
<dbReference type="EMBL" id="QGDH01000148">
    <property type="protein sequence ID" value="RAR04743.1"/>
    <property type="molecule type" value="Genomic_DNA"/>
</dbReference>
<keyword evidence="7" id="KW-0560">Oxidoreductase</keyword>
<dbReference type="Gene3D" id="1.10.630.10">
    <property type="entry name" value="Cytochrome P450"/>
    <property type="match status" value="1"/>
</dbReference>
<evidence type="ECO:0000256" key="2">
    <source>
        <dbReference type="ARBA" id="ARBA00010617"/>
    </source>
</evidence>
<dbReference type="PROSITE" id="PS00086">
    <property type="entry name" value="CYTOCHROME_P450"/>
    <property type="match status" value="1"/>
</dbReference>
<comment type="cofactor">
    <cofactor evidence="1 6">
        <name>heme</name>
        <dbReference type="ChEBI" id="CHEBI:30413"/>
    </cofactor>
</comment>
<dbReference type="PANTHER" id="PTHR24305">
    <property type="entry name" value="CYTOCHROME P450"/>
    <property type="match status" value="1"/>
</dbReference>
<keyword evidence="7" id="KW-0503">Monooxygenase</keyword>
<sequence length="512" mass="58384">MSSDDRGILLPDVPTPARVFLALCVLALGYGVGLAIYRVYWHPLRHFPGPRWYTVSGLPAFYLTWTGRRVAFLERVHREYGDAVRIAPDELSVIGADAWKDTHGYRAKAGVGRTPIPKHWDKYVHSPNEAYNLFDAPDVEHARMRKLFQPAFSYSALPAHESLVEHHVDCLIRRLHESVGGSVDLVRLFNFTTFDIMSTLVFGDSLRMLEQDEYCPWVRAIFDFIKIDARMNALGQLLPPVRALAGCLFGRLIQKKKAEHFRFCEERVSHRLRAEPPQPDIWKFLLENKKQGQRLTKEEIDSNAFVLMVAGTETVATSLSGLFYLLLKHPKAMARLTKEVRSAFHGTTPKMTSKELRHLHFLLACIKETLRLYPPTPTGSARLVPSQGATVCGLPIPGGSTIYVSHRAMYTSDKHFKDPYRFVPERWLGEESYEADKKTVHQPFSYGPRDCIGKSLAELEMQFIAAKFIYCFDAELCHKQANWMCQATFFFWEKGPLEVRLKPANIPCKVSP</sequence>
<dbReference type="AlphaFoldDB" id="A0A364MVA5"/>
<reference evidence="10" key="1">
    <citation type="submission" date="2018-05" db="EMBL/GenBank/DDBJ databases">
        <title>Draft genome sequence of Stemphylium lycopersici strain CIDEFI 213.</title>
        <authorList>
            <person name="Medina R."/>
            <person name="Franco M.E.E."/>
            <person name="Lucentini C.G."/>
            <person name="Saparrat M.C.N."/>
            <person name="Balatti P.A."/>
        </authorList>
    </citation>
    <scope>NUCLEOTIDE SEQUENCE [LARGE SCALE GENOMIC DNA]</scope>
    <source>
        <strain evidence="10">CIDEFI 213</strain>
    </source>
</reference>
<evidence type="ECO:0000313" key="10">
    <source>
        <dbReference type="Proteomes" id="UP000249619"/>
    </source>
</evidence>
<keyword evidence="10" id="KW-1185">Reference proteome</keyword>
<evidence type="ECO:0000313" key="9">
    <source>
        <dbReference type="EMBL" id="RAR04743.1"/>
    </source>
</evidence>
<dbReference type="PRINTS" id="PR00385">
    <property type="entry name" value="P450"/>
</dbReference>
<dbReference type="PANTHER" id="PTHR24305:SF210">
    <property type="entry name" value="CYTOCHROME P450 MONOOXYGENASE ASQL-RELATED"/>
    <property type="match status" value="1"/>
</dbReference>
<keyword evidence="4 6" id="KW-0479">Metal-binding</keyword>
<keyword evidence="8" id="KW-0472">Membrane</keyword>
<comment type="similarity">
    <text evidence="2 7">Belongs to the cytochrome P450 family.</text>
</comment>
<dbReference type="GO" id="GO:0016705">
    <property type="term" value="F:oxidoreductase activity, acting on paired donors, with incorporation or reduction of molecular oxygen"/>
    <property type="evidence" value="ECO:0007669"/>
    <property type="project" value="InterPro"/>
</dbReference>
<evidence type="ECO:0000256" key="7">
    <source>
        <dbReference type="RuleBase" id="RU000461"/>
    </source>
</evidence>
<evidence type="ECO:0000256" key="8">
    <source>
        <dbReference type="SAM" id="Phobius"/>
    </source>
</evidence>
<dbReference type="InterPro" id="IPR050121">
    <property type="entry name" value="Cytochrome_P450_monoxygenase"/>
</dbReference>
<dbReference type="Proteomes" id="UP000249619">
    <property type="component" value="Unassembled WGS sequence"/>
</dbReference>
<dbReference type="PRINTS" id="PR00463">
    <property type="entry name" value="EP450I"/>
</dbReference>
<feature type="transmembrane region" description="Helical" evidence="8">
    <location>
        <begin position="20"/>
        <end position="41"/>
    </location>
</feature>
<dbReference type="STRING" id="183478.A0A364MVA5"/>
<evidence type="ECO:0000256" key="3">
    <source>
        <dbReference type="ARBA" id="ARBA00022617"/>
    </source>
</evidence>
<dbReference type="GO" id="GO:0020037">
    <property type="term" value="F:heme binding"/>
    <property type="evidence" value="ECO:0007669"/>
    <property type="project" value="InterPro"/>
</dbReference>
<protein>
    <submittedName>
        <fullName evidence="9">Cytochrome P450</fullName>
    </submittedName>
</protein>
<dbReference type="SUPFAM" id="SSF48264">
    <property type="entry name" value="Cytochrome P450"/>
    <property type="match status" value="1"/>
</dbReference>
<keyword evidence="5 6" id="KW-0408">Iron</keyword>
<dbReference type="InterPro" id="IPR017972">
    <property type="entry name" value="Cyt_P450_CS"/>
</dbReference>
<keyword evidence="8" id="KW-1133">Transmembrane helix</keyword>
<dbReference type="GO" id="GO:0005506">
    <property type="term" value="F:iron ion binding"/>
    <property type="evidence" value="ECO:0007669"/>
    <property type="project" value="InterPro"/>
</dbReference>
<evidence type="ECO:0000256" key="6">
    <source>
        <dbReference type="PIRSR" id="PIRSR602401-1"/>
    </source>
</evidence>
<dbReference type="CDD" id="cd11058">
    <property type="entry name" value="CYP60B-like"/>
    <property type="match status" value="1"/>
</dbReference>
<evidence type="ECO:0000256" key="5">
    <source>
        <dbReference type="ARBA" id="ARBA00023004"/>
    </source>
</evidence>
<dbReference type="Pfam" id="PF00067">
    <property type="entry name" value="p450"/>
    <property type="match status" value="1"/>
</dbReference>
<dbReference type="InterPro" id="IPR036396">
    <property type="entry name" value="Cyt_P450_sf"/>
</dbReference>
<proteinExistence type="inferred from homology"/>
<name>A0A364MVA5_STELY</name>